<dbReference type="RefSeq" id="WP_136934627.1">
    <property type="nucleotide sequence ID" value="NZ_SSMQ01000068.1"/>
</dbReference>
<proteinExistence type="predicted"/>
<dbReference type="Proteomes" id="UP000309215">
    <property type="component" value="Unassembled WGS sequence"/>
</dbReference>
<protein>
    <submittedName>
        <fullName evidence="1">Uncharacterized protein</fullName>
    </submittedName>
</protein>
<name>A0A4U1IWB9_9BACT</name>
<organism evidence="1 2">
    <name type="scientific">Polyangium fumosum</name>
    <dbReference type="NCBI Taxonomy" id="889272"/>
    <lineage>
        <taxon>Bacteria</taxon>
        <taxon>Pseudomonadati</taxon>
        <taxon>Myxococcota</taxon>
        <taxon>Polyangia</taxon>
        <taxon>Polyangiales</taxon>
        <taxon>Polyangiaceae</taxon>
        <taxon>Polyangium</taxon>
    </lineage>
</organism>
<evidence type="ECO:0000313" key="2">
    <source>
        <dbReference type="Proteomes" id="UP000309215"/>
    </source>
</evidence>
<comment type="caution">
    <text evidence="1">The sequence shown here is derived from an EMBL/GenBank/DDBJ whole genome shotgun (WGS) entry which is preliminary data.</text>
</comment>
<dbReference type="AlphaFoldDB" id="A0A4U1IWB9"/>
<evidence type="ECO:0000313" key="1">
    <source>
        <dbReference type="EMBL" id="TKC98452.1"/>
    </source>
</evidence>
<gene>
    <name evidence="1" type="ORF">E8A74_41275</name>
</gene>
<reference evidence="1 2" key="1">
    <citation type="submission" date="2019-04" db="EMBL/GenBank/DDBJ databases">
        <authorList>
            <person name="Li Y."/>
            <person name="Wang J."/>
        </authorList>
    </citation>
    <scope>NUCLEOTIDE SEQUENCE [LARGE SCALE GENOMIC DNA]</scope>
    <source>
        <strain evidence="1 2">DSM 14668</strain>
    </source>
</reference>
<keyword evidence="2" id="KW-1185">Reference proteome</keyword>
<accession>A0A4U1IWB9</accession>
<dbReference type="EMBL" id="SSMQ01000068">
    <property type="protein sequence ID" value="TKC98452.1"/>
    <property type="molecule type" value="Genomic_DNA"/>
</dbReference>
<sequence>MSSKSEKPQIHLGIKAKGDIAFFVESATANLGDVPGSVGEYRAKTRSLPVPEELVARFVDIRVRVRTMGGNAQLTLYAHSSALKNDPETKDIDERWRIIATKIVGTTPTVLEGSFDPLELKD</sequence>